<organism evidence="1">
    <name type="scientific">Pseudomonas aeruginosa</name>
    <dbReference type="NCBI Taxonomy" id="287"/>
    <lineage>
        <taxon>Bacteria</taxon>
        <taxon>Pseudomonadati</taxon>
        <taxon>Pseudomonadota</taxon>
        <taxon>Gammaproteobacteria</taxon>
        <taxon>Pseudomonadales</taxon>
        <taxon>Pseudomonadaceae</taxon>
        <taxon>Pseudomonas</taxon>
    </lineage>
</organism>
<name>A0A1V0M661_PSEAI</name>
<evidence type="ECO:0000313" key="1">
    <source>
        <dbReference type="EMBL" id="ARD70370.1"/>
    </source>
</evidence>
<protein>
    <submittedName>
        <fullName evidence="1">Uncharacterized protein</fullName>
    </submittedName>
</protein>
<dbReference type="EMBL" id="KY494864">
    <property type="protein sequence ID" value="ARD70370.1"/>
    <property type="molecule type" value="Genomic_DNA"/>
</dbReference>
<sequence>MLMELNMQDAAFTPPSWMTPYKEGSRVGYSQAVMAYADYYNLDGSADLEPECEERLPVHRREMVSYASRTGTKQNLAAMREAGWRLLVSPTGVLRTEDFRYCLDNGAWTAFQQGRPFDERAFGRAIDLLGEGSDFFILPDIVAGGMRSLEFSLKWKERLSGIPTLTLLAVQDGMEPDDVREYLNPACGIFLGGSTEWKLATANAWGVLARRRNCYYHIGRVNSAKRIHLCAAAGAHSFDGTSATRFSKTLPRLDAALDHAERQVDFFSPQAKPMGETDFDCGWPFKLTR</sequence>
<keyword evidence="1" id="KW-0614">Plasmid</keyword>
<accession>A0A1V0M661</accession>
<proteinExistence type="predicted"/>
<geneLocation type="plasmid" evidence="1">
    <name>pJB37</name>
</geneLocation>
<reference evidence="1" key="1">
    <citation type="submission" date="2017-01" db="EMBL/GenBank/DDBJ databases">
        <title>Complete nucleotide sequence of an IncP-2 blaVIM-2-harboring megaplasmid from Pseudomonas aeruginosa.</title>
        <authorList>
            <person name="Botelho J."/>
            <person name="Grosso F."/>
            <person name="Mabrouk A."/>
            <person name="Peixe L."/>
        </authorList>
    </citation>
    <scope>NUCLEOTIDE SEQUENCE</scope>
    <source>
        <strain evidence="1">FFUP_PS_37</strain>
        <plasmid evidence="1">pJB37</plasmid>
    </source>
</reference>
<dbReference type="AlphaFoldDB" id="A0A1V0M661"/>